<reference evidence="2 3" key="1">
    <citation type="submission" date="2017-07" db="EMBL/GenBank/DDBJ databases">
        <title>Genome Sequence of Sulfitobacter pseudonitzschiae Strain SMR1 Isolated from a culture of the Diatom Skeletonema marinoi.</title>
        <authorList>
            <person name="Topel M."/>
            <person name="Pinder M.I.M."/>
            <person name="Johansson O.N."/>
            <person name="Kourtchenko O."/>
            <person name="Godhe A."/>
            <person name="Clarke A.K."/>
        </authorList>
    </citation>
    <scope>NUCLEOTIDE SEQUENCE [LARGE SCALE GENOMIC DNA]</scope>
    <source>
        <strain evidence="2 3">SMR1</strain>
        <plasmid evidence="2 3">pSMR1-1</plasmid>
    </source>
</reference>
<dbReference type="Pfam" id="PF11102">
    <property type="entry name" value="YjbF"/>
    <property type="match status" value="1"/>
</dbReference>
<dbReference type="EMBL" id="CP022416">
    <property type="protein sequence ID" value="ASM74647.1"/>
    <property type="molecule type" value="Genomic_DNA"/>
</dbReference>
<dbReference type="Proteomes" id="UP000199754">
    <property type="component" value="Plasmid pSMR1-1"/>
</dbReference>
<keyword evidence="2" id="KW-0449">Lipoprotein</keyword>
<protein>
    <submittedName>
        <fullName evidence="2">Group 4 capsule polysaccharide lipoprotein gfcB, YjbF</fullName>
    </submittedName>
</protein>
<geneLocation type="plasmid" evidence="2 3">
    <name>pSMR1-1</name>
</geneLocation>
<evidence type="ECO:0000256" key="1">
    <source>
        <dbReference type="SAM" id="SignalP"/>
    </source>
</evidence>
<gene>
    <name evidence="2" type="ORF">SULPSESMR1_04952</name>
</gene>
<accession>A0A221K723</accession>
<dbReference type="Gene3D" id="2.40.360.10">
    <property type="entry name" value="YmcC-like"/>
    <property type="match status" value="1"/>
</dbReference>
<dbReference type="InterPro" id="IPR023373">
    <property type="entry name" value="YmcC_sf"/>
</dbReference>
<keyword evidence="2" id="KW-0614">Plasmid</keyword>
<dbReference type="AlphaFoldDB" id="A0A221K723"/>
<dbReference type="KEGG" id="spse:SULPSESMR1_04952"/>
<dbReference type="PROSITE" id="PS51257">
    <property type="entry name" value="PROKAR_LIPOPROTEIN"/>
    <property type="match status" value="1"/>
</dbReference>
<organism evidence="2 3">
    <name type="scientific">Pseudosulfitobacter pseudonitzschiae</name>
    <dbReference type="NCBI Taxonomy" id="1402135"/>
    <lineage>
        <taxon>Bacteria</taxon>
        <taxon>Pseudomonadati</taxon>
        <taxon>Pseudomonadota</taxon>
        <taxon>Alphaproteobacteria</taxon>
        <taxon>Rhodobacterales</taxon>
        <taxon>Roseobacteraceae</taxon>
        <taxon>Pseudosulfitobacter</taxon>
    </lineage>
</organism>
<feature type="signal peptide" evidence="1">
    <location>
        <begin position="1"/>
        <end position="20"/>
    </location>
</feature>
<dbReference type="InterPro" id="IPR021308">
    <property type="entry name" value="GfcB"/>
</dbReference>
<dbReference type="OrthoDB" id="6237231at2"/>
<keyword evidence="1" id="KW-0732">Signal</keyword>
<evidence type="ECO:0000313" key="3">
    <source>
        <dbReference type="Proteomes" id="UP000199754"/>
    </source>
</evidence>
<proteinExistence type="predicted"/>
<sequence length="205" mass="22195">MRLSLVALSFSALLTACSSAPDQNNVLTPFVQNLFGRAPAAGPTAAQIRSRITPEVRARFGNVPLKIAVLENKPLASVLIERQRNRDVVTYFTPDGVSVSYKSGILVGTRGLGFDLMGADVGDVLASLQSRADGAVRIHHYLDGEGQIVMRNFICDYSGAKVIVETCYGEGLQFKNTYQIQGGQVTASRQWISPEQGYIRLESAS</sequence>
<name>A0A221K723_9RHOB</name>
<dbReference type="SUPFAM" id="SSF159270">
    <property type="entry name" value="YmcC-like"/>
    <property type="match status" value="1"/>
</dbReference>
<evidence type="ECO:0000313" key="2">
    <source>
        <dbReference type="EMBL" id="ASM74647.1"/>
    </source>
</evidence>
<keyword evidence="3" id="KW-1185">Reference proteome</keyword>
<feature type="chain" id="PRO_5012555899" evidence="1">
    <location>
        <begin position="21"/>
        <end position="205"/>
    </location>
</feature>
<dbReference type="RefSeq" id="WP_157729057.1">
    <property type="nucleotide sequence ID" value="NZ_CP022416.1"/>
</dbReference>